<proteinExistence type="predicted"/>
<gene>
    <name evidence="1" type="ORF">FHW36_1011246</name>
</gene>
<dbReference type="RefSeq" id="WP_186452318.1">
    <property type="nucleotide sequence ID" value="NZ_VIWO01000001.1"/>
</dbReference>
<name>A0A561Q4P8_9BACT</name>
<keyword evidence="2" id="KW-1185">Reference proteome</keyword>
<dbReference type="EMBL" id="VIWO01000001">
    <property type="protein sequence ID" value="TWF45316.1"/>
    <property type="molecule type" value="Genomic_DNA"/>
</dbReference>
<dbReference type="Proteomes" id="UP000320811">
    <property type="component" value="Unassembled WGS sequence"/>
</dbReference>
<comment type="caution">
    <text evidence="1">The sequence shown here is derived from an EMBL/GenBank/DDBJ whole genome shotgun (WGS) entry which is preliminary data.</text>
</comment>
<organism evidence="1 2">
    <name type="scientific">Chitinophaga polysaccharea</name>
    <dbReference type="NCBI Taxonomy" id="1293035"/>
    <lineage>
        <taxon>Bacteria</taxon>
        <taxon>Pseudomonadati</taxon>
        <taxon>Bacteroidota</taxon>
        <taxon>Chitinophagia</taxon>
        <taxon>Chitinophagales</taxon>
        <taxon>Chitinophagaceae</taxon>
        <taxon>Chitinophaga</taxon>
    </lineage>
</organism>
<reference evidence="1 2" key="1">
    <citation type="submission" date="2019-06" db="EMBL/GenBank/DDBJ databases">
        <title>Sorghum-associated microbial communities from plants grown in Nebraska, USA.</title>
        <authorList>
            <person name="Schachtman D."/>
        </authorList>
    </citation>
    <scope>NUCLEOTIDE SEQUENCE [LARGE SCALE GENOMIC DNA]</scope>
    <source>
        <strain evidence="1 2">1209</strain>
    </source>
</reference>
<protein>
    <recommendedName>
        <fullName evidence="3">DinB family protein</fullName>
    </recommendedName>
</protein>
<dbReference type="SUPFAM" id="SSF109854">
    <property type="entry name" value="DinB/YfiT-like putative metalloenzymes"/>
    <property type="match status" value="1"/>
</dbReference>
<evidence type="ECO:0000313" key="1">
    <source>
        <dbReference type="EMBL" id="TWF45316.1"/>
    </source>
</evidence>
<sequence>MKPTTMPVQQAAQRLICLCDSIPGRIQAIKDADFTHRPAPGKWSRQEILGHLLDSATNNHQRFVRGRVENVTY</sequence>
<dbReference type="InterPro" id="IPR034660">
    <property type="entry name" value="DinB/YfiT-like"/>
</dbReference>
<dbReference type="AlphaFoldDB" id="A0A561Q4P8"/>
<evidence type="ECO:0008006" key="3">
    <source>
        <dbReference type="Google" id="ProtNLM"/>
    </source>
</evidence>
<dbReference type="Gene3D" id="1.20.120.450">
    <property type="entry name" value="dinb family like domain"/>
    <property type="match status" value="1"/>
</dbReference>
<accession>A0A561Q4P8</accession>
<evidence type="ECO:0000313" key="2">
    <source>
        <dbReference type="Proteomes" id="UP000320811"/>
    </source>
</evidence>